<dbReference type="Pfam" id="PF13692">
    <property type="entry name" value="Glyco_trans_1_4"/>
    <property type="match status" value="1"/>
</dbReference>
<evidence type="ECO:0000259" key="1">
    <source>
        <dbReference type="Pfam" id="PF13579"/>
    </source>
</evidence>
<dbReference type="AlphaFoldDB" id="A0A124JWU4"/>
<evidence type="ECO:0000313" key="2">
    <source>
        <dbReference type="EMBL" id="KUR73700.1"/>
    </source>
</evidence>
<dbReference type="PANTHER" id="PTHR12526">
    <property type="entry name" value="GLYCOSYLTRANSFERASE"/>
    <property type="match status" value="1"/>
</dbReference>
<protein>
    <recommendedName>
        <fullName evidence="1">Glycosyltransferase subfamily 4-like N-terminal domain-containing protein</fullName>
    </recommendedName>
</protein>
<dbReference type="Gene3D" id="3.40.50.2000">
    <property type="entry name" value="Glycogen Phosphorylase B"/>
    <property type="match status" value="2"/>
</dbReference>
<sequence>MHILLHDFCGHPFTLALAVELAARGHEVDYVYFASETGPKGDFARAAAQPRPPRLHGLAIDGTYRKDAFLSRRNFDLDYARQIHALIRKLKPEVLLSGNCPTEVQGYVLGACRKVGTAFVYWMQDFYSIAATKLLSRRLGFIGKAIGGFWRFLDRRHLQASDRIVLITDDFRGLTAEWAGRADNIDVVHNWGALDELPQRPHDNPWSRRMGISGTFNFLYSGTLGLKHNPELLAALAKMVGNRATVTVTSQGASVPYLERRKAELGLDNLRLLPLQPFGDVPDMLAAADVLVATIEPDAGTFSVPSKVLSYLCAGRPILLAAPADNLSTSIVTKSGAGLVVQPEDEAGFLAAAAKLLDSADLAEMGGRGRIYAETHFAIDGVAARFEAIFEKAVADKGGR</sequence>
<name>A0A124JWU4_9SPHN</name>
<proteinExistence type="predicted"/>
<dbReference type="Pfam" id="PF13579">
    <property type="entry name" value="Glyco_trans_4_4"/>
    <property type="match status" value="1"/>
</dbReference>
<keyword evidence="3" id="KW-1185">Reference proteome</keyword>
<feature type="domain" description="Glycosyltransferase subfamily 4-like N-terminal" evidence="1">
    <location>
        <begin position="13"/>
        <end position="191"/>
    </location>
</feature>
<dbReference type="EMBL" id="LLZS01000001">
    <property type="protein sequence ID" value="KUR73700.1"/>
    <property type="molecule type" value="Genomic_DNA"/>
</dbReference>
<dbReference type="Proteomes" id="UP000058012">
    <property type="component" value="Unassembled WGS sequence"/>
</dbReference>
<dbReference type="CDD" id="cd03794">
    <property type="entry name" value="GT4_WbuB-like"/>
    <property type="match status" value="1"/>
</dbReference>
<dbReference type="RefSeq" id="WP_067906216.1">
    <property type="nucleotide sequence ID" value="NZ_KQ954244.1"/>
</dbReference>
<comment type="caution">
    <text evidence="2">The sequence shown here is derived from an EMBL/GenBank/DDBJ whole genome shotgun (WGS) entry which is preliminary data.</text>
</comment>
<reference evidence="2 3" key="1">
    <citation type="submission" date="2015-10" db="EMBL/GenBank/DDBJ databases">
        <title>Draft genome sequence of Novosphingobium fuchskuhlense DSM 25065 isolated from a surface water sample of the southwest basin of Lake Grosse Fuchskuhle.</title>
        <authorList>
            <person name="Ruckert C."/>
            <person name="Winkler A."/>
            <person name="Glaeser J."/>
            <person name="Grossart H.-P."/>
            <person name="Kalinowski J."/>
            <person name="Glaeser S."/>
        </authorList>
    </citation>
    <scope>NUCLEOTIDE SEQUENCE [LARGE SCALE GENOMIC DNA]</scope>
    <source>
        <strain evidence="2 3">FNE08-7</strain>
    </source>
</reference>
<gene>
    <name evidence="2" type="ORF">AQZ52_01655</name>
</gene>
<accession>A0A124JWU4</accession>
<dbReference type="GO" id="GO:0016757">
    <property type="term" value="F:glycosyltransferase activity"/>
    <property type="evidence" value="ECO:0007669"/>
    <property type="project" value="UniProtKB-ARBA"/>
</dbReference>
<dbReference type="OrthoDB" id="3180470at2"/>
<dbReference type="SUPFAM" id="SSF53756">
    <property type="entry name" value="UDP-Glycosyltransferase/glycogen phosphorylase"/>
    <property type="match status" value="1"/>
</dbReference>
<dbReference type="STRING" id="1117702.AQZ52_01655"/>
<organism evidence="2 3">
    <name type="scientific">Novosphingobium fuchskuhlense</name>
    <dbReference type="NCBI Taxonomy" id="1117702"/>
    <lineage>
        <taxon>Bacteria</taxon>
        <taxon>Pseudomonadati</taxon>
        <taxon>Pseudomonadota</taxon>
        <taxon>Alphaproteobacteria</taxon>
        <taxon>Sphingomonadales</taxon>
        <taxon>Sphingomonadaceae</taxon>
        <taxon>Novosphingobium</taxon>
    </lineage>
</organism>
<dbReference type="PANTHER" id="PTHR12526:SF638">
    <property type="entry name" value="SPORE COAT PROTEIN SA"/>
    <property type="match status" value="1"/>
</dbReference>
<evidence type="ECO:0000313" key="3">
    <source>
        <dbReference type="Proteomes" id="UP000058012"/>
    </source>
</evidence>
<dbReference type="InterPro" id="IPR028098">
    <property type="entry name" value="Glyco_trans_4-like_N"/>
</dbReference>